<evidence type="ECO:0000313" key="3">
    <source>
        <dbReference type="Proteomes" id="UP001259832"/>
    </source>
</evidence>
<proteinExistence type="predicted"/>
<dbReference type="Proteomes" id="UP001259832">
    <property type="component" value="Unassembled WGS sequence"/>
</dbReference>
<dbReference type="Gene3D" id="2.130.10.10">
    <property type="entry name" value="YVTN repeat-like/Quinoprotein amine dehydrogenase"/>
    <property type="match status" value="1"/>
</dbReference>
<gene>
    <name evidence="2" type="ORF">P3T76_013313</name>
</gene>
<comment type="caution">
    <text evidence="2">The sequence shown here is derived from an EMBL/GenBank/DDBJ whole genome shotgun (WGS) entry which is preliminary data.</text>
</comment>
<sequence>MADLHVLDVGVSVEAPTHAKLGVQGGDYQCIAVCQVTRVIAIANGRFVDIYGTSGNSSHPFAFLHQIAIADHVAHPHGSLLNETYSPELDIVVATSVAFPIPGFLLVGAFVKAPESEISRTGGTVNPTRSTLLLGFRLYPGSVIQCIDDISGDKSSRLPASIQVYFSFVEPAVDVEVKSIRFLLGFRDDMTPDAGSVLVLFEESAVFGIFTWRERFSDRQICLAQMKQSGKLIVAEISPDGRYLVLGDAEGHLSLIDFRDFHKDESDIPARSQKVVGGKRLQLGACFCSGVKARDNPLEHVRLVHTLATSSTSYACTSLRWWICGVQDQQRQFVLVGKQDGSLNVLKVSTVNATNQLKLIQMYPGLASGTHDAVRSISKPLRAGKKLSLNTMLEFCVLSEMRWRVWRVQIAEVGEEQSKRYRVLWPSVRDSLDYPSFTNPFEAVAGLFVLPTCTEFSKPIAEALSDTSPEHTSRFPIIFLITKDRLQIAGLLAKTSVEVIVTSASESINSSHDNSESGTVNELQEAQQESVTIATADTNSDVRKSSEPITIQDKYKLPSMEWKTKYSGSGDQLSKEQDEISSKPTRRSKVTREDYNERVTSMMQRVDTLSGVMKSMRTSFQLFSSDVQQHLNLVSDQLEELGRRMEKSYLQVQAEIARFNAGARPLESDNQTPSPVIPHVADKYDPDHPDADWGGYVRRSYKKRFYTNQSGVKDSLTYDEKGGIMPRDAPNSSTTSGKKLFDPQQNLTGEQVPGIPFQSAVYQVGPGNDVSCSDWKTSYASQTSMEATPKDNFVLGTRQNTQPKRHVTPMYEQGRGFGQNPARTQSPLTLCEKRLGSPLLGGSGSSGSLSGRRIDSRRSLLAGIGKLVAAEETGLRPPQELHLSESYTNPASKTLLAENYHGATVGYTGRRTLY</sequence>
<protein>
    <submittedName>
        <fullName evidence="2">Uncharacterized protein</fullName>
    </submittedName>
</protein>
<dbReference type="InterPro" id="IPR036322">
    <property type="entry name" value="WD40_repeat_dom_sf"/>
</dbReference>
<feature type="region of interest" description="Disordered" evidence="1">
    <location>
        <begin position="565"/>
        <end position="594"/>
    </location>
</feature>
<feature type="region of interest" description="Disordered" evidence="1">
    <location>
        <begin position="507"/>
        <end position="549"/>
    </location>
</feature>
<evidence type="ECO:0000313" key="2">
    <source>
        <dbReference type="EMBL" id="KAK1931124.1"/>
    </source>
</evidence>
<dbReference type="AlphaFoldDB" id="A0AAD9G2X9"/>
<feature type="compositionally biased region" description="Polar residues" evidence="1">
    <location>
        <begin position="507"/>
        <end position="539"/>
    </location>
</feature>
<dbReference type="InterPro" id="IPR015943">
    <property type="entry name" value="WD40/YVTN_repeat-like_dom_sf"/>
</dbReference>
<dbReference type="EMBL" id="JASMQC010000035">
    <property type="protein sequence ID" value="KAK1931124.1"/>
    <property type="molecule type" value="Genomic_DNA"/>
</dbReference>
<keyword evidence="3" id="KW-1185">Reference proteome</keyword>
<accession>A0AAD9G2X9</accession>
<dbReference type="SUPFAM" id="SSF50978">
    <property type="entry name" value="WD40 repeat-like"/>
    <property type="match status" value="1"/>
</dbReference>
<feature type="region of interest" description="Disordered" evidence="1">
    <location>
        <begin position="717"/>
        <end position="737"/>
    </location>
</feature>
<evidence type="ECO:0000256" key="1">
    <source>
        <dbReference type="SAM" id="MobiDB-lite"/>
    </source>
</evidence>
<organism evidence="2 3">
    <name type="scientific">Phytophthora citrophthora</name>
    <dbReference type="NCBI Taxonomy" id="4793"/>
    <lineage>
        <taxon>Eukaryota</taxon>
        <taxon>Sar</taxon>
        <taxon>Stramenopiles</taxon>
        <taxon>Oomycota</taxon>
        <taxon>Peronosporomycetes</taxon>
        <taxon>Peronosporales</taxon>
        <taxon>Peronosporaceae</taxon>
        <taxon>Phytophthora</taxon>
    </lineage>
</organism>
<name>A0AAD9G2X9_9STRA</name>
<reference evidence="2" key="1">
    <citation type="submission" date="2023-08" db="EMBL/GenBank/DDBJ databases">
        <title>Reference Genome Resource for the Citrus Pathogen Phytophthora citrophthora.</title>
        <authorList>
            <person name="Moller H."/>
            <person name="Coetzee B."/>
            <person name="Rose L.J."/>
            <person name="Van Niekerk J.M."/>
        </authorList>
    </citation>
    <scope>NUCLEOTIDE SEQUENCE</scope>
    <source>
        <strain evidence="2">STE-U-9442</strain>
    </source>
</reference>